<evidence type="ECO:0000256" key="3">
    <source>
        <dbReference type="ARBA" id="ARBA00022989"/>
    </source>
</evidence>
<dbReference type="PATRIC" id="fig|396014.3.peg.3603"/>
<evidence type="ECO:0000256" key="2">
    <source>
        <dbReference type="ARBA" id="ARBA00022692"/>
    </source>
</evidence>
<gene>
    <name evidence="6" type="ORF">BF93_12800</name>
</gene>
<dbReference type="Gene3D" id="1.20.1530.20">
    <property type="match status" value="1"/>
</dbReference>
<dbReference type="GO" id="GO:0016020">
    <property type="term" value="C:membrane"/>
    <property type="evidence" value="ECO:0007669"/>
    <property type="project" value="UniProtKB-SubCell"/>
</dbReference>
<name>Z9JN76_9MICO</name>
<dbReference type="eggNOG" id="COG0385">
    <property type="taxonomic scope" value="Bacteria"/>
</dbReference>
<dbReference type="Proteomes" id="UP000023067">
    <property type="component" value="Unassembled WGS sequence"/>
</dbReference>
<feature type="transmembrane region" description="Helical" evidence="5">
    <location>
        <begin position="107"/>
        <end position="129"/>
    </location>
</feature>
<proteinExistence type="predicted"/>
<evidence type="ECO:0000256" key="1">
    <source>
        <dbReference type="ARBA" id="ARBA00004141"/>
    </source>
</evidence>
<keyword evidence="7" id="KW-1185">Reference proteome</keyword>
<feature type="transmembrane region" description="Helical" evidence="5">
    <location>
        <begin position="7"/>
        <end position="26"/>
    </location>
</feature>
<protein>
    <submittedName>
        <fullName evidence="6">Na+-dependent transporter</fullName>
    </submittedName>
</protein>
<evidence type="ECO:0000313" key="6">
    <source>
        <dbReference type="EMBL" id="EWS79614.1"/>
    </source>
</evidence>
<dbReference type="AlphaFoldDB" id="Z9JN76"/>
<evidence type="ECO:0000256" key="5">
    <source>
        <dbReference type="SAM" id="Phobius"/>
    </source>
</evidence>
<dbReference type="EMBL" id="JDYK01000030">
    <property type="protein sequence ID" value="EWS79614.1"/>
    <property type="molecule type" value="Genomic_DNA"/>
</dbReference>
<keyword evidence="2 5" id="KW-0812">Transmembrane</keyword>
<comment type="subcellular location">
    <subcellularLocation>
        <location evidence="1">Membrane</location>
        <topology evidence="1">Multi-pass membrane protein</topology>
    </subcellularLocation>
</comment>
<feature type="transmembrane region" description="Helical" evidence="5">
    <location>
        <begin position="260"/>
        <end position="280"/>
    </location>
</feature>
<feature type="transmembrane region" description="Helical" evidence="5">
    <location>
        <begin position="80"/>
        <end position="101"/>
    </location>
</feature>
<dbReference type="OrthoDB" id="481541at2"/>
<evidence type="ECO:0000256" key="4">
    <source>
        <dbReference type="ARBA" id="ARBA00023136"/>
    </source>
</evidence>
<feature type="transmembrane region" description="Helical" evidence="5">
    <location>
        <begin position="167"/>
        <end position="186"/>
    </location>
</feature>
<feature type="transmembrane region" description="Helical" evidence="5">
    <location>
        <begin position="198"/>
        <end position="221"/>
    </location>
</feature>
<dbReference type="Pfam" id="PF01758">
    <property type="entry name" value="SBF"/>
    <property type="match status" value="1"/>
</dbReference>
<dbReference type="InterPro" id="IPR038770">
    <property type="entry name" value="Na+/solute_symporter_sf"/>
</dbReference>
<feature type="transmembrane region" description="Helical" evidence="5">
    <location>
        <begin position="46"/>
        <end position="68"/>
    </location>
</feature>
<keyword evidence="4 5" id="KW-0472">Membrane</keyword>
<organism evidence="6 7">
    <name type="scientific">Brachybacterium phenoliresistens</name>
    <dbReference type="NCBI Taxonomy" id="396014"/>
    <lineage>
        <taxon>Bacteria</taxon>
        <taxon>Bacillati</taxon>
        <taxon>Actinomycetota</taxon>
        <taxon>Actinomycetes</taxon>
        <taxon>Micrococcales</taxon>
        <taxon>Dermabacteraceae</taxon>
        <taxon>Brachybacterium</taxon>
    </lineage>
</organism>
<accession>Z9JN76</accession>
<evidence type="ECO:0000313" key="7">
    <source>
        <dbReference type="Proteomes" id="UP000023067"/>
    </source>
</evidence>
<comment type="caution">
    <text evidence="6">The sequence shown here is derived from an EMBL/GenBank/DDBJ whole genome shotgun (WGS) entry which is preliminary data.</text>
</comment>
<sequence length="308" mass="31451">MHAIEAVLRLLVTISVPVFAIASMLSMGLRTPVDTFSAQLKDRRSVLAVALANFVVVPAVGVVLIGMLSPVAPLGVREGLVIALCAAGAPFVLQLGTMARIPYDEVAGPMAVLLVGTVLFMPVTVPFLVQGVDVRAFDVAALLVGTMLAPMVAGIGLGHLLPRHADLLARTAGGVAAVSAVLMFLSGFGANSGLVAELVLSPVILLPIGVIALAFLGGRIAGDLSGPTLTVADGPAILTSQRNIAAALLVARSAPDHDEMVVAILLVSAVGFCMLVPYALGKGAVRRRRAGERTSLGALIGVAEAKQR</sequence>
<dbReference type="InterPro" id="IPR002657">
    <property type="entry name" value="BilAc:Na_symport/Acr3"/>
</dbReference>
<dbReference type="HOGENOM" id="CLU_071291_0_0_11"/>
<reference evidence="6 7" key="1">
    <citation type="submission" date="2014-02" db="EMBL/GenBank/DDBJ databases">
        <title>Genome sequence of Brachybacterium phenoliresistens strain W13A50.</title>
        <authorList>
            <person name="Wang X."/>
        </authorList>
    </citation>
    <scope>NUCLEOTIDE SEQUENCE [LARGE SCALE GENOMIC DNA]</scope>
    <source>
        <strain evidence="6 7">W13A50</strain>
    </source>
</reference>
<feature type="transmembrane region" description="Helical" evidence="5">
    <location>
        <begin position="141"/>
        <end position="161"/>
    </location>
</feature>
<dbReference type="STRING" id="396014.BF93_12800"/>
<dbReference type="RefSeq" id="WP_038374588.1">
    <property type="nucleotide sequence ID" value="NZ_BAAAOW010000007.1"/>
</dbReference>
<keyword evidence="3 5" id="KW-1133">Transmembrane helix</keyword>